<feature type="compositionally biased region" description="Basic residues" evidence="1">
    <location>
        <begin position="1"/>
        <end position="14"/>
    </location>
</feature>
<dbReference type="OrthoDB" id="10612940at2759"/>
<reference evidence="2 3" key="1">
    <citation type="submission" date="2016-10" db="EMBL/GenBank/DDBJ databases">
        <title>Genome sequence of the basidiomycete white-rot fungus Trametes pubescens.</title>
        <authorList>
            <person name="Makela M.R."/>
            <person name="Granchi Z."/>
            <person name="Peng M."/>
            <person name="De Vries R.P."/>
            <person name="Grigoriev I."/>
            <person name="Riley R."/>
            <person name="Hilden K."/>
        </authorList>
    </citation>
    <scope>NUCLEOTIDE SEQUENCE [LARGE SCALE GENOMIC DNA]</scope>
    <source>
        <strain evidence="2 3">FBCC735</strain>
    </source>
</reference>
<name>A0A1M2V499_TRAPU</name>
<accession>A0A1M2V499</accession>
<feature type="region of interest" description="Disordered" evidence="1">
    <location>
        <begin position="186"/>
        <end position="219"/>
    </location>
</feature>
<proteinExistence type="predicted"/>
<evidence type="ECO:0000256" key="1">
    <source>
        <dbReference type="SAM" id="MobiDB-lite"/>
    </source>
</evidence>
<evidence type="ECO:0000313" key="2">
    <source>
        <dbReference type="EMBL" id="OJT02430.1"/>
    </source>
</evidence>
<protein>
    <submittedName>
        <fullName evidence="2">Uncharacterized protein</fullName>
    </submittedName>
</protein>
<evidence type="ECO:0000313" key="3">
    <source>
        <dbReference type="Proteomes" id="UP000184267"/>
    </source>
</evidence>
<dbReference type="AlphaFoldDB" id="A0A1M2V499"/>
<feature type="region of interest" description="Disordered" evidence="1">
    <location>
        <begin position="141"/>
        <end position="163"/>
    </location>
</feature>
<gene>
    <name evidence="2" type="ORF">TRAPUB_6997</name>
</gene>
<sequence>MARKKTSPKSKKTRSLPLPPGPPKHYEPQKAVERAVRNVEERHARYGRLDFNLPKTLLQDDYRRQASMVINLPPPLEDPYTIAHRKHWIRKTRKRTQQPNQVELARRTVVSPPTLVGTPSVAASEPANVSASVVEDTCATASRANQRHNGRSRGNGIASESQGSLSALPYPTIPFLQAAHPPNHSYPPSFLVDRPQRSHYRDKCGPNHPRRQVASPDIDTQELTPHDTQRAIDDTLRPLNAGGDASEAWRATSASVYNPGTSTVDLQAFGRRSLQAKQRALDDKLKRIKAVGEASARRDTGPSACVPGTNGVSNVSALQSNLATGSAQSGASHAPWKELQHFSTTAVHPTFGERQRQVRFIPAQVGLRYQQQHPRMASPNPPAGQDQHILDVRSVDAQNVPVPGPPHHNTRAAVRVEVDMGTRKRPTVAPYDKRRFLARNRTGSDASAPLADRAYIPGNNFADDYAPGAALKHFGTTEAYLTFSDSQGCGDFTPAHVFDARYLQQNLEVAPPAPGHMHRPQHKQHVDASDVPQPVPRLVQVLPRKDRGAVKMLAAPLQPILPDVHARVGTDAGLFAAVSPSRPRRDPASACNCPVSERQGELRKTLPGSATPTTYPVDSGRYRLGAVAANDPDTAWTAQTAESDEGVDSKLKTALGEAHQATAHPLPTRFSNLEPQWWDPLPIAPLQSGLANSAGRFTVYRDALQVHISTYSSLDGAVSPMS</sequence>
<comment type="caution">
    <text evidence="2">The sequence shown here is derived from an EMBL/GenBank/DDBJ whole genome shotgun (WGS) entry which is preliminary data.</text>
</comment>
<dbReference type="Proteomes" id="UP000184267">
    <property type="component" value="Unassembled WGS sequence"/>
</dbReference>
<feature type="compositionally biased region" description="Basic and acidic residues" evidence="1">
    <location>
        <begin position="194"/>
        <end position="205"/>
    </location>
</feature>
<organism evidence="2 3">
    <name type="scientific">Trametes pubescens</name>
    <name type="common">White-rot fungus</name>
    <dbReference type="NCBI Taxonomy" id="154538"/>
    <lineage>
        <taxon>Eukaryota</taxon>
        <taxon>Fungi</taxon>
        <taxon>Dikarya</taxon>
        <taxon>Basidiomycota</taxon>
        <taxon>Agaricomycotina</taxon>
        <taxon>Agaricomycetes</taxon>
        <taxon>Polyporales</taxon>
        <taxon>Polyporaceae</taxon>
        <taxon>Trametes</taxon>
    </lineage>
</organism>
<dbReference type="EMBL" id="MNAD01001670">
    <property type="protein sequence ID" value="OJT02430.1"/>
    <property type="molecule type" value="Genomic_DNA"/>
</dbReference>
<dbReference type="OMA" id="GASHAPW"/>
<keyword evidence="3" id="KW-1185">Reference proteome</keyword>
<feature type="region of interest" description="Disordered" evidence="1">
    <location>
        <begin position="1"/>
        <end position="31"/>
    </location>
</feature>